<accession>A0ABW6U1F6</accession>
<sequence>MTTYAALSLRARPADAPREQNLLEHTVLERGLSSAPQQASKTRTVMAELARNHLRRCPRLP</sequence>
<organism evidence="1 2">
    <name type="scientific">Streptomyces nondiastaticus</name>
    <dbReference type="NCBI Taxonomy" id="3154512"/>
    <lineage>
        <taxon>Bacteria</taxon>
        <taxon>Bacillati</taxon>
        <taxon>Actinomycetota</taxon>
        <taxon>Actinomycetes</taxon>
        <taxon>Kitasatosporales</taxon>
        <taxon>Streptomycetaceae</taxon>
        <taxon>Streptomyces</taxon>
    </lineage>
</organism>
<dbReference type="Proteomes" id="UP001602123">
    <property type="component" value="Unassembled WGS sequence"/>
</dbReference>
<evidence type="ECO:0000313" key="2">
    <source>
        <dbReference type="Proteomes" id="UP001602123"/>
    </source>
</evidence>
<keyword evidence="2" id="KW-1185">Reference proteome</keyword>
<name>A0ABW6U1F6_9ACTN</name>
<comment type="caution">
    <text evidence="1">The sequence shown here is derived from an EMBL/GenBank/DDBJ whole genome shotgun (WGS) entry which is preliminary data.</text>
</comment>
<evidence type="ECO:0000313" key="1">
    <source>
        <dbReference type="EMBL" id="MFF4218426.1"/>
    </source>
</evidence>
<protein>
    <submittedName>
        <fullName evidence="1">Uncharacterized protein</fullName>
    </submittedName>
</protein>
<reference evidence="1 2" key="1">
    <citation type="submission" date="2024-10" db="EMBL/GenBank/DDBJ databases">
        <title>The Natural Products Discovery Center: Release of the First 8490 Sequenced Strains for Exploring Actinobacteria Biosynthetic Diversity.</title>
        <authorList>
            <person name="Kalkreuter E."/>
            <person name="Kautsar S.A."/>
            <person name="Yang D."/>
            <person name="Bader C.D."/>
            <person name="Teijaro C.N."/>
            <person name="Fluegel L."/>
            <person name="Davis C.M."/>
            <person name="Simpson J.R."/>
            <person name="Lauterbach L."/>
            <person name="Steele A.D."/>
            <person name="Gui C."/>
            <person name="Meng S."/>
            <person name="Li G."/>
            <person name="Viehrig K."/>
            <person name="Ye F."/>
            <person name="Su P."/>
            <person name="Kiefer A.F."/>
            <person name="Nichols A."/>
            <person name="Cepeda A.J."/>
            <person name="Yan W."/>
            <person name="Fan B."/>
            <person name="Jiang Y."/>
            <person name="Adhikari A."/>
            <person name="Zheng C.-J."/>
            <person name="Schuster L."/>
            <person name="Cowan T.M."/>
            <person name="Smanski M.J."/>
            <person name="Chevrette M.G."/>
            <person name="De Carvalho L.P.S."/>
            <person name="Shen B."/>
        </authorList>
    </citation>
    <scope>NUCLEOTIDE SEQUENCE [LARGE SCALE GENOMIC DNA]</scope>
    <source>
        <strain evidence="1 2">NPDC001650</strain>
    </source>
</reference>
<dbReference type="RefSeq" id="WP_364898503.1">
    <property type="nucleotide sequence ID" value="NZ_JBFAUC010000017.1"/>
</dbReference>
<proteinExistence type="predicted"/>
<dbReference type="EMBL" id="JBIAUT010000006">
    <property type="protein sequence ID" value="MFF4218426.1"/>
    <property type="molecule type" value="Genomic_DNA"/>
</dbReference>
<gene>
    <name evidence="1" type="ORF">ACFYZM_19370</name>
</gene>